<keyword evidence="3" id="KW-1185">Reference proteome</keyword>
<evidence type="ECO:0000256" key="1">
    <source>
        <dbReference type="SAM" id="MobiDB-lite"/>
    </source>
</evidence>
<name>A0ABR1F6H7_9ASCO</name>
<feature type="compositionally biased region" description="Basic and acidic residues" evidence="1">
    <location>
        <begin position="274"/>
        <end position="311"/>
    </location>
</feature>
<evidence type="ECO:0000313" key="3">
    <source>
        <dbReference type="Proteomes" id="UP001498771"/>
    </source>
</evidence>
<evidence type="ECO:0000313" key="2">
    <source>
        <dbReference type="EMBL" id="KAK7205445.1"/>
    </source>
</evidence>
<proteinExistence type="predicted"/>
<sequence length="336" mass="37147">MSENDVTQVRMRSQVTIDQRGTDQKMKKTQGGEQSGRVAATTGFANIDIIIAHTAAADGHEMIQSSKDHRSRDRPHRHSSTEAERDSRSSHKRRRESLSPDRDSGSEESEGEWVVAAPPPPPSALSGDAVSKSESRDSTNGNHPTDEVAADSDSDDSEIVGPTLPSSLKGRKGPTLPTVSDVQHQNSEIMDASLEEMRLARLRALEAAETNLAGAVDNLIAGGFNDPSAGPRDKKAEKRKMANEDRKAYIRALSPGGVDEVGDDELFEGSVGEGPKEKLSEIAQRRAEKERIKRERREAKFRERDAERRERWSEMKIKEEKTLAMLKELAKQRFGE</sequence>
<protein>
    <recommendedName>
        <fullName evidence="4">INO80 complex subunit B-like conserved region domain-containing protein</fullName>
    </recommendedName>
</protein>
<feature type="region of interest" description="Disordered" evidence="1">
    <location>
        <begin position="56"/>
        <end position="184"/>
    </location>
</feature>
<dbReference type="Proteomes" id="UP001498771">
    <property type="component" value="Unassembled WGS sequence"/>
</dbReference>
<feature type="region of interest" description="Disordered" evidence="1">
    <location>
        <begin position="1"/>
        <end position="39"/>
    </location>
</feature>
<feature type="compositionally biased region" description="Basic and acidic residues" evidence="1">
    <location>
        <begin position="231"/>
        <end position="242"/>
    </location>
</feature>
<feature type="compositionally biased region" description="Basic and acidic residues" evidence="1">
    <location>
        <begin position="96"/>
        <end position="105"/>
    </location>
</feature>
<feature type="region of interest" description="Disordered" evidence="1">
    <location>
        <begin position="220"/>
        <end position="242"/>
    </location>
</feature>
<comment type="caution">
    <text evidence="2">The sequence shown here is derived from an EMBL/GenBank/DDBJ whole genome shotgun (WGS) entry which is preliminary data.</text>
</comment>
<feature type="compositionally biased region" description="Polar residues" evidence="1">
    <location>
        <begin position="1"/>
        <end position="19"/>
    </location>
</feature>
<gene>
    <name evidence="2" type="ORF">BZA70DRAFT_289367</name>
</gene>
<dbReference type="RefSeq" id="XP_064768478.1">
    <property type="nucleotide sequence ID" value="XM_064914104.1"/>
</dbReference>
<feature type="region of interest" description="Disordered" evidence="1">
    <location>
        <begin position="254"/>
        <end position="311"/>
    </location>
</feature>
<feature type="compositionally biased region" description="Acidic residues" evidence="1">
    <location>
        <begin position="148"/>
        <end position="158"/>
    </location>
</feature>
<reference evidence="2 3" key="1">
    <citation type="submission" date="2024-03" db="EMBL/GenBank/DDBJ databases">
        <title>Genome-scale model development and genomic sequencing of the oleaginous clade Lipomyces.</title>
        <authorList>
            <consortium name="Lawrence Berkeley National Laboratory"/>
            <person name="Czajka J.J."/>
            <person name="Han Y."/>
            <person name="Kim J."/>
            <person name="Mondo S.J."/>
            <person name="Hofstad B.A."/>
            <person name="Robles A."/>
            <person name="Haridas S."/>
            <person name="Riley R."/>
            <person name="LaButti K."/>
            <person name="Pangilinan J."/>
            <person name="Andreopoulos W."/>
            <person name="Lipzen A."/>
            <person name="Yan J."/>
            <person name="Wang M."/>
            <person name="Ng V."/>
            <person name="Grigoriev I.V."/>
            <person name="Spatafora J.W."/>
            <person name="Magnuson J.K."/>
            <person name="Baker S.E."/>
            <person name="Pomraning K.R."/>
        </authorList>
    </citation>
    <scope>NUCLEOTIDE SEQUENCE [LARGE SCALE GENOMIC DNA]</scope>
    <source>
        <strain evidence="2 3">Phaff 52-87</strain>
    </source>
</reference>
<feature type="compositionally biased region" description="Basic and acidic residues" evidence="1">
    <location>
        <begin position="58"/>
        <end position="71"/>
    </location>
</feature>
<organism evidence="2 3">
    <name type="scientific">Myxozyma melibiosi</name>
    <dbReference type="NCBI Taxonomy" id="54550"/>
    <lineage>
        <taxon>Eukaryota</taxon>
        <taxon>Fungi</taxon>
        <taxon>Dikarya</taxon>
        <taxon>Ascomycota</taxon>
        <taxon>Saccharomycotina</taxon>
        <taxon>Lipomycetes</taxon>
        <taxon>Lipomycetales</taxon>
        <taxon>Lipomycetaceae</taxon>
        <taxon>Myxozyma</taxon>
    </lineage>
</organism>
<dbReference type="EMBL" id="JBBJBU010000005">
    <property type="protein sequence ID" value="KAK7205445.1"/>
    <property type="molecule type" value="Genomic_DNA"/>
</dbReference>
<accession>A0ABR1F6H7</accession>
<dbReference type="GeneID" id="90039616"/>
<feature type="compositionally biased region" description="Basic and acidic residues" evidence="1">
    <location>
        <begin position="79"/>
        <end position="89"/>
    </location>
</feature>
<evidence type="ECO:0008006" key="4">
    <source>
        <dbReference type="Google" id="ProtNLM"/>
    </source>
</evidence>